<keyword evidence="3" id="KW-1185">Reference proteome</keyword>
<dbReference type="RefSeq" id="WP_083717615.1">
    <property type="nucleotide sequence ID" value="NZ_JAFBFH010000008.1"/>
</dbReference>
<dbReference type="SUPFAM" id="SSF53756">
    <property type="entry name" value="UDP-Glycosyltransferase/glycogen phosphorylase"/>
    <property type="match status" value="1"/>
</dbReference>
<dbReference type="Pfam" id="PF00534">
    <property type="entry name" value="Glycos_transf_1"/>
    <property type="match status" value="1"/>
</dbReference>
<protein>
    <submittedName>
        <fullName evidence="2">Glycosyltransferase involved in cell wall biosynthesis</fullName>
    </submittedName>
</protein>
<proteinExistence type="predicted"/>
<name>A0ABS2R4V0_9BACI</name>
<organism evidence="2 3">
    <name type="scientific">Siminovitchia thermophila</name>
    <dbReference type="NCBI Taxonomy" id="1245522"/>
    <lineage>
        <taxon>Bacteria</taxon>
        <taxon>Bacillati</taxon>
        <taxon>Bacillota</taxon>
        <taxon>Bacilli</taxon>
        <taxon>Bacillales</taxon>
        <taxon>Bacillaceae</taxon>
        <taxon>Siminovitchia</taxon>
    </lineage>
</organism>
<comment type="caution">
    <text evidence="2">The sequence shown here is derived from an EMBL/GenBank/DDBJ whole genome shotgun (WGS) entry which is preliminary data.</text>
</comment>
<dbReference type="InterPro" id="IPR050194">
    <property type="entry name" value="Glycosyltransferase_grp1"/>
</dbReference>
<dbReference type="PANTHER" id="PTHR45947:SF3">
    <property type="entry name" value="SULFOQUINOVOSYL TRANSFERASE SQD2"/>
    <property type="match status" value="1"/>
</dbReference>
<gene>
    <name evidence="2" type="ORF">JOC94_001629</name>
</gene>
<dbReference type="PANTHER" id="PTHR45947">
    <property type="entry name" value="SULFOQUINOVOSYL TRANSFERASE SQD2"/>
    <property type="match status" value="1"/>
</dbReference>
<dbReference type="Proteomes" id="UP000823485">
    <property type="component" value="Unassembled WGS sequence"/>
</dbReference>
<sequence length="346" mass="40309">MKETDVGPRLKVLQGTMEIANQLHTSSKGLEKNGAISKIINNFHSYLGYPSKYEIKDWKKVESSNKVNYIQNQLIPEFDLFHFHFSTSLLTDHSDLKQLRTAQKPIIMEHWGSEVRSLNKALQINRYAKVKMNNDDWISRKLEFLAENIPYCIAPDHEMHYYVKPYYQHVFFVPQMIDLSEYAPTFLEKKTRPLIVHAPTNPQIKGTRYILQAIEQLRTEFTFDFQLVQRMNHLEAKKIYEKADLIIDQLHLGSYGLFAIEAMALGKPVICYISDFMASYYPKTLPLISANPDTLVEKLRFLLNNQDSFPEIGRKGREYVEAHHDYLKNSAKLLKIYEAIIQSENG</sequence>
<evidence type="ECO:0000313" key="2">
    <source>
        <dbReference type="EMBL" id="MBM7714657.1"/>
    </source>
</evidence>
<reference evidence="2 3" key="1">
    <citation type="submission" date="2021-01" db="EMBL/GenBank/DDBJ databases">
        <title>Genomic Encyclopedia of Type Strains, Phase IV (KMG-IV): sequencing the most valuable type-strain genomes for metagenomic binning, comparative biology and taxonomic classification.</title>
        <authorList>
            <person name="Goeker M."/>
        </authorList>
    </citation>
    <scope>NUCLEOTIDE SEQUENCE [LARGE SCALE GENOMIC DNA]</scope>
    <source>
        <strain evidence="2 3">DSM 105453</strain>
    </source>
</reference>
<dbReference type="Gene3D" id="3.40.50.2000">
    <property type="entry name" value="Glycogen Phosphorylase B"/>
    <property type="match status" value="3"/>
</dbReference>
<accession>A0ABS2R4V0</accession>
<evidence type="ECO:0000259" key="1">
    <source>
        <dbReference type="Pfam" id="PF00534"/>
    </source>
</evidence>
<dbReference type="InterPro" id="IPR001296">
    <property type="entry name" value="Glyco_trans_1"/>
</dbReference>
<evidence type="ECO:0000313" key="3">
    <source>
        <dbReference type="Proteomes" id="UP000823485"/>
    </source>
</evidence>
<dbReference type="EMBL" id="JAFBFH010000008">
    <property type="protein sequence ID" value="MBM7714657.1"/>
    <property type="molecule type" value="Genomic_DNA"/>
</dbReference>
<feature type="domain" description="Glycosyl transferase family 1" evidence="1">
    <location>
        <begin position="226"/>
        <end position="317"/>
    </location>
</feature>